<keyword evidence="1" id="KW-1133">Transmembrane helix</keyword>
<dbReference type="RefSeq" id="WP_102967389.1">
    <property type="nucleotide sequence ID" value="NZ_POSK01000038.1"/>
</dbReference>
<evidence type="ECO:0000313" key="3">
    <source>
        <dbReference type="Proteomes" id="UP000236449"/>
    </source>
</evidence>
<dbReference type="OrthoDB" id="7069060at2"/>
<protein>
    <submittedName>
        <fullName evidence="2">Uncharacterized protein</fullName>
    </submittedName>
</protein>
<dbReference type="AlphaFoldDB" id="A0A2J8HPS8"/>
<dbReference type="EMBL" id="POSK01000038">
    <property type="protein sequence ID" value="PNI00289.1"/>
    <property type="molecule type" value="Genomic_DNA"/>
</dbReference>
<keyword evidence="1" id="KW-0812">Transmembrane</keyword>
<evidence type="ECO:0000256" key="1">
    <source>
        <dbReference type="SAM" id="Phobius"/>
    </source>
</evidence>
<proteinExistence type="predicted"/>
<sequence>MGIVETIGIGVFVGVLTALLLFVAKSFWVNTIVPFWQKVRYQGADISGSWRASAKSEDGTETDLSLNLNQSAHVISGSMNFTLVTKDSREQLDFNLNGSYWETYLCLNAQSKNKQAFSGGTMYLQSKSNGREFNGYFSFRDGISNCVTSVPIRFERT</sequence>
<comment type="caution">
    <text evidence="2">The sequence shown here is derived from an EMBL/GenBank/DDBJ whole genome shotgun (WGS) entry which is preliminary data.</text>
</comment>
<name>A0A2J8HPS8_VIBDI</name>
<reference evidence="2 3" key="1">
    <citation type="submission" date="2018-01" db="EMBL/GenBank/DDBJ databases">
        <title>Draft genome sequences of six Vibrio diazotrophicus strains isolated from deep-sea sediments of the Baltic Sea.</title>
        <authorList>
            <person name="Castillo D."/>
            <person name="Vandieken V."/>
            <person name="Chiang O."/>
            <person name="Middelboe M."/>
        </authorList>
    </citation>
    <scope>NUCLEOTIDE SEQUENCE [LARGE SCALE GENOMIC DNA]</scope>
    <source>
        <strain evidence="2 3">60.27F</strain>
    </source>
</reference>
<keyword evidence="1" id="KW-0472">Membrane</keyword>
<organism evidence="2 3">
    <name type="scientific">Vibrio diazotrophicus</name>
    <dbReference type="NCBI Taxonomy" id="685"/>
    <lineage>
        <taxon>Bacteria</taxon>
        <taxon>Pseudomonadati</taxon>
        <taxon>Pseudomonadota</taxon>
        <taxon>Gammaproteobacteria</taxon>
        <taxon>Vibrionales</taxon>
        <taxon>Vibrionaceae</taxon>
        <taxon>Vibrio</taxon>
    </lineage>
</organism>
<accession>A0A2J8HPS8</accession>
<dbReference type="Proteomes" id="UP000236449">
    <property type="component" value="Unassembled WGS sequence"/>
</dbReference>
<feature type="transmembrane region" description="Helical" evidence="1">
    <location>
        <begin position="6"/>
        <end position="28"/>
    </location>
</feature>
<gene>
    <name evidence="2" type="ORF">C1N32_21605</name>
</gene>
<evidence type="ECO:0000313" key="2">
    <source>
        <dbReference type="EMBL" id="PNI00289.1"/>
    </source>
</evidence>